<keyword evidence="1" id="KW-0233">DNA recombination</keyword>
<comment type="caution">
    <text evidence="3">The sequence shown here is derived from an EMBL/GenBank/DDBJ whole genome shotgun (WGS) entry which is preliminary data.</text>
</comment>
<reference evidence="3" key="1">
    <citation type="submission" date="2020-11" db="EMBL/GenBank/DDBJ databases">
        <authorList>
            <consortium name="DOE Joint Genome Institute"/>
            <person name="Ahrendt S."/>
            <person name="Riley R."/>
            <person name="Andreopoulos W."/>
            <person name="LaButti K."/>
            <person name="Pangilinan J."/>
            <person name="Ruiz-duenas F.J."/>
            <person name="Barrasa J.M."/>
            <person name="Sanchez-Garcia M."/>
            <person name="Camarero S."/>
            <person name="Miyauchi S."/>
            <person name="Serrano A."/>
            <person name="Linde D."/>
            <person name="Babiker R."/>
            <person name="Drula E."/>
            <person name="Ayuso-Fernandez I."/>
            <person name="Pacheco R."/>
            <person name="Padilla G."/>
            <person name="Ferreira P."/>
            <person name="Barriuso J."/>
            <person name="Kellner H."/>
            <person name="Castanera R."/>
            <person name="Alfaro M."/>
            <person name="Ramirez L."/>
            <person name="Pisabarro A.G."/>
            <person name="Kuo A."/>
            <person name="Tritt A."/>
            <person name="Lipzen A."/>
            <person name="He G."/>
            <person name="Yan M."/>
            <person name="Ng V."/>
            <person name="Cullen D."/>
            <person name="Martin F."/>
            <person name="Rosso M.-N."/>
            <person name="Henrissat B."/>
            <person name="Hibbett D."/>
            <person name="Martinez A.T."/>
            <person name="Grigoriev I.V."/>
        </authorList>
    </citation>
    <scope>NUCLEOTIDE SEQUENCE</scope>
    <source>
        <strain evidence="3">AH 44721</strain>
    </source>
</reference>
<dbReference type="GO" id="GO:0003677">
    <property type="term" value="F:DNA binding"/>
    <property type="evidence" value="ECO:0007669"/>
    <property type="project" value="InterPro"/>
</dbReference>
<dbReference type="SUPFAM" id="SSF56349">
    <property type="entry name" value="DNA breaking-rejoining enzymes"/>
    <property type="match status" value="1"/>
</dbReference>
<proteinExistence type="predicted"/>
<gene>
    <name evidence="3" type="ORF">CPB84DRAFT_1824231</name>
</gene>
<dbReference type="OrthoDB" id="2669107at2759"/>
<sequence>MSTAPPWNGRIKRPNTWRKRRQQRLLLISPLQELWRTHQELGARVTALECISLLITLTPASSELVMLRVGPKADKPQSFASTTVLQLFTQAHHGKRSNAKASFLKTFDTSQMELRRVSQHGDMQADLVFYEFLDSSSSMAHHGWGLDYPINIRAADLPGLTSVLIEAAASRTFRDDIVADLEEEQATLPSKSTLFDENEDNDSDKEEDDNDDDDDLSKGGPMDIDDDHTGGMPSEWKSSMKEASKGVTDKTHNEYLRLASACAEFLMANNLISDPDEFLSSTPLLDSDQMIVAWIMDCMETKHKAGQDPTKGNPSISEKMATYMLSLRRRKVQAGETATSARAITPAILEELYHFNNDPEGWHRSLAPWKVLLLQVSIPGLALPSTRAASNLHTCLYEVLKIRWEHIDVQLQNKKMVLTLPFRKTHQFGEIKPFPIPMLSEHEAHLCPVCAMAAWIDTSEITSGYIFRRRAAGDRVQDKDAAMVEPSPYGTHSFRRGGCQYFASMRRWKLRRICRWFSFVLSSNYIILS</sequence>
<evidence type="ECO:0000313" key="4">
    <source>
        <dbReference type="Proteomes" id="UP000724874"/>
    </source>
</evidence>
<evidence type="ECO:0000313" key="3">
    <source>
        <dbReference type="EMBL" id="KAF8902564.1"/>
    </source>
</evidence>
<dbReference type="Gene3D" id="1.10.443.10">
    <property type="entry name" value="Intergrase catalytic core"/>
    <property type="match status" value="1"/>
</dbReference>
<protein>
    <submittedName>
        <fullName evidence="3">Uncharacterized protein</fullName>
    </submittedName>
</protein>
<dbReference type="EMBL" id="JADNYJ010000035">
    <property type="protein sequence ID" value="KAF8902564.1"/>
    <property type="molecule type" value="Genomic_DNA"/>
</dbReference>
<name>A0A9P5NSR6_GYMJU</name>
<dbReference type="AlphaFoldDB" id="A0A9P5NSR6"/>
<feature type="compositionally biased region" description="Acidic residues" evidence="2">
    <location>
        <begin position="196"/>
        <end position="215"/>
    </location>
</feature>
<organism evidence="3 4">
    <name type="scientific">Gymnopilus junonius</name>
    <name type="common">Spectacular rustgill mushroom</name>
    <name type="synonym">Gymnopilus spectabilis subsp. junonius</name>
    <dbReference type="NCBI Taxonomy" id="109634"/>
    <lineage>
        <taxon>Eukaryota</taxon>
        <taxon>Fungi</taxon>
        <taxon>Dikarya</taxon>
        <taxon>Basidiomycota</taxon>
        <taxon>Agaricomycotina</taxon>
        <taxon>Agaricomycetes</taxon>
        <taxon>Agaricomycetidae</taxon>
        <taxon>Agaricales</taxon>
        <taxon>Agaricineae</taxon>
        <taxon>Hymenogastraceae</taxon>
        <taxon>Gymnopilus</taxon>
    </lineage>
</organism>
<keyword evidence="4" id="KW-1185">Reference proteome</keyword>
<dbReference type="InterPro" id="IPR011010">
    <property type="entry name" value="DNA_brk_join_enz"/>
</dbReference>
<dbReference type="Proteomes" id="UP000724874">
    <property type="component" value="Unassembled WGS sequence"/>
</dbReference>
<evidence type="ECO:0000256" key="2">
    <source>
        <dbReference type="SAM" id="MobiDB-lite"/>
    </source>
</evidence>
<dbReference type="InterPro" id="IPR013762">
    <property type="entry name" value="Integrase-like_cat_sf"/>
</dbReference>
<accession>A0A9P5NSR6</accession>
<dbReference type="GO" id="GO:0015074">
    <property type="term" value="P:DNA integration"/>
    <property type="evidence" value="ECO:0007669"/>
    <property type="project" value="InterPro"/>
</dbReference>
<feature type="region of interest" description="Disordered" evidence="2">
    <location>
        <begin position="188"/>
        <end position="245"/>
    </location>
</feature>
<dbReference type="GO" id="GO:0006310">
    <property type="term" value="P:DNA recombination"/>
    <property type="evidence" value="ECO:0007669"/>
    <property type="project" value="UniProtKB-KW"/>
</dbReference>
<evidence type="ECO:0000256" key="1">
    <source>
        <dbReference type="ARBA" id="ARBA00023172"/>
    </source>
</evidence>